<organism evidence="3 4">
    <name type="scientific">Mycena alexandri</name>
    <dbReference type="NCBI Taxonomy" id="1745969"/>
    <lineage>
        <taxon>Eukaryota</taxon>
        <taxon>Fungi</taxon>
        <taxon>Dikarya</taxon>
        <taxon>Basidiomycota</taxon>
        <taxon>Agaricomycotina</taxon>
        <taxon>Agaricomycetes</taxon>
        <taxon>Agaricomycetidae</taxon>
        <taxon>Agaricales</taxon>
        <taxon>Marasmiineae</taxon>
        <taxon>Mycenaceae</taxon>
        <taxon>Mycena</taxon>
    </lineage>
</organism>
<evidence type="ECO:0000256" key="1">
    <source>
        <dbReference type="SAM" id="MobiDB-lite"/>
    </source>
</evidence>
<dbReference type="AlphaFoldDB" id="A0AAD6TQ51"/>
<name>A0AAD6TQ51_9AGAR</name>
<dbReference type="EMBL" id="JARJCM010000001">
    <property type="protein sequence ID" value="KAJ7047952.1"/>
    <property type="molecule type" value="Genomic_DNA"/>
</dbReference>
<dbReference type="Pfam" id="PF01693">
    <property type="entry name" value="Cauli_VI"/>
    <property type="match status" value="1"/>
</dbReference>
<dbReference type="SUPFAM" id="SSF55658">
    <property type="entry name" value="L9 N-domain-like"/>
    <property type="match status" value="1"/>
</dbReference>
<dbReference type="InterPro" id="IPR011320">
    <property type="entry name" value="RNase_H1_N"/>
</dbReference>
<gene>
    <name evidence="3" type="ORF">C8F04DRAFT_1247555</name>
</gene>
<feature type="compositionally biased region" description="Pro residues" evidence="1">
    <location>
        <begin position="92"/>
        <end position="104"/>
    </location>
</feature>
<sequence>MSIHCTPIYYPSAGDEDPSRHSQTAGLLFYTVGVGYVPGIYTREQIARDQVNGFSNGRWKKSPTYNGAVNNWNDMCSLYHNHSPCPSYSSLPPSPSPSPPPSPSSSPLGPASPRGLTIPPPPASCGFTMWRTLPTTRAQPAVSPPSATPPPSSRPANPPDYARATCGLPAICNTSSFFAARKPAHCPTHARTPVGSVPTSSAHSHITMSSARTPRMSRADAVPRSPSPRPSGSMVQIESARRPGEWKQGNRLWGIRGTTLLFEDRYEMIDYVFARRLSPASVMETRNRRKLEAFVEGKEYVRGVRDTEDSE</sequence>
<feature type="region of interest" description="Disordered" evidence="1">
    <location>
        <begin position="137"/>
        <end position="161"/>
    </location>
</feature>
<feature type="region of interest" description="Disordered" evidence="1">
    <location>
        <begin position="89"/>
        <end position="120"/>
    </location>
</feature>
<keyword evidence="4" id="KW-1185">Reference proteome</keyword>
<accession>A0AAD6TQ51</accession>
<feature type="domain" description="Ribonuclease H1 N-terminal" evidence="2">
    <location>
        <begin position="29"/>
        <end position="68"/>
    </location>
</feature>
<comment type="caution">
    <text evidence="3">The sequence shown here is derived from an EMBL/GenBank/DDBJ whole genome shotgun (WGS) entry which is preliminary data.</text>
</comment>
<feature type="compositionally biased region" description="Pro residues" evidence="1">
    <location>
        <begin position="142"/>
        <end position="158"/>
    </location>
</feature>
<feature type="region of interest" description="Disordered" evidence="1">
    <location>
        <begin position="190"/>
        <end position="242"/>
    </location>
</feature>
<reference evidence="3" key="1">
    <citation type="submission" date="2023-03" db="EMBL/GenBank/DDBJ databases">
        <title>Massive genome expansion in bonnet fungi (Mycena s.s.) driven by repeated elements and novel gene families across ecological guilds.</title>
        <authorList>
            <consortium name="Lawrence Berkeley National Laboratory"/>
            <person name="Harder C.B."/>
            <person name="Miyauchi S."/>
            <person name="Viragh M."/>
            <person name="Kuo A."/>
            <person name="Thoen E."/>
            <person name="Andreopoulos B."/>
            <person name="Lu D."/>
            <person name="Skrede I."/>
            <person name="Drula E."/>
            <person name="Henrissat B."/>
            <person name="Morin E."/>
            <person name="Kohler A."/>
            <person name="Barry K."/>
            <person name="LaButti K."/>
            <person name="Morin E."/>
            <person name="Salamov A."/>
            <person name="Lipzen A."/>
            <person name="Mereny Z."/>
            <person name="Hegedus B."/>
            <person name="Baldrian P."/>
            <person name="Stursova M."/>
            <person name="Weitz H."/>
            <person name="Taylor A."/>
            <person name="Grigoriev I.V."/>
            <person name="Nagy L.G."/>
            <person name="Martin F."/>
            <person name="Kauserud H."/>
        </authorList>
    </citation>
    <scope>NUCLEOTIDE SEQUENCE</scope>
    <source>
        <strain evidence="3">CBHHK200</strain>
    </source>
</reference>
<feature type="compositionally biased region" description="Polar residues" evidence="1">
    <location>
        <begin position="197"/>
        <end position="212"/>
    </location>
</feature>
<evidence type="ECO:0000259" key="2">
    <source>
        <dbReference type="Pfam" id="PF01693"/>
    </source>
</evidence>
<evidence type="ECO:0000313" key="3">
    <source>
        <dbReference type="EMBL" id="KAJ7047952.1"/>
    </source>
</evidence>
<dbReference type="Proteomes" id="UP001218188">
    <property type="component" value="Unassembled WGS sequence"/>
</dbReference>
<evidence type="ECO:0000313" key="4">
    <source>
        <dbReference type="Proteomes" id="UP001218188"/>
    </source>
</evidence>
<proteinExistence type="predicted"/>
<dbReference type="InterPro" id="IPR009027">
    <property type="entry name" value="Ribosomal_bL9/RNase_H1_N"/>
</dbReference>
<protein>
    <recommendedName>
        <fullName evidence="2">Ribonuclease H1 N-terminal domain-containing protein</fullName>
    </recommendedName>
</protein>